<evidence type="ECO:0000313" key="9">
    <source>
        <dbReference type="Proteomes" id="UP000292087"/>
    </source>
</evidence>
<dbReference type="GO" id="GO:0008851">
    <property type="term" value="F:ethanolamine ammonia-lyase activity"/>
    <property type="evidence" value="ECO:0007669"/>
    <property type="project" value="UniProtKB-UniRule"/>
</dbReference>
<comment type="subunit">
    <text evidence="5">The basic unit is a heterodimer which dimerizes to form tetramers. The heterotetramers trimerize; 6 large subunits form a core ring with 6 small subunits projecting outwards.</text>
</comment>
<comment type="function">
    <text evidence="5">Catalyzes the deamination of various vicinal amino-alcohols to oxo compounds. Allows this organism to utilize ethanolamine as the sole source of nitrogen and carbon in the presence of external vitamin B12.</text>
</comment>
<feature type="binding site" evidence="5">
    <location>
        <position position="185"/>
    </location>
    <ligand>
        <name>adenosylcob(III)alamin</name>
        <dbReference type="ChEBI" id="CHEBI:18408"/>
    </ligand>
</feature>
<protein>
    <recommendedName>
        <fullName evidence="5">Ethanolamine ammonia-lyase small subunit</fullName>
        <shortName evidence="5">EAL small subunit</shortName>
        <ecNumber evidence="5">4.3.1.7</ecNumber>
    </recommendedName>
</protein>
<dbReference type="PANTHER" id="PTHR39330:SF1">
    <property type="entry name" value="ETHANOLAMINE AMMONIA-LYASE SMALL SUBUNIT"/>
    <property type="match status" value="1"/>
</dbReference>
<keyword evidence="4 5" id="KW-1283">Bacterial microcompartment</keyword>
<accession>A0A4Q8LTX2</accession>
<dbReference type="HAMAP" id="MF_00601">
    <property type="entry name" value="EutC"/>
    <property type="match status" value="1"/>
</dbReference>
<comment type="subcellular location">
    <subcellularLocation>
        <location evidence="5">Bacterial microcompartment</location>
    </subcellularLocation>
</comment>
<proteinExistence type="inferred from homology"/>
<dbReference type="RefSeq" id="WP_130514650.1">
    <property type="nucleotide sequence ID" value="NZ_SHLZ01000002.1"/>
</dbReference>
<dbReference type="UniPathway" id="UPA00560"/>
<feature type="binding site" evidence="5">
    <location>
        <position position="214"/>
    </location>
    <ligand>
        <name>adenosylcob(III)alamin</name>
        <dbReference type="ChEBI" id="CHEBI:18408"/>
    </ligand>
</feature>
<sequence>MSGDTDPDLRAPLPDPWRALREHTPARIGLGRSGTSLPTREVLAAGVAHARARDAVHAAMDCAALRAALARLGLQAIEVDSAAPDRARYLRRPDLGRQLSAVSRQALGQHPRLRQDDALLLVIADGLSATAVARHAAAVCAQILAQRPADWSVGPVILARQARVALGDACGDLLGAPMVAVLIGERPGLSTCDSLGIYLTHAPGPGLTDADRNCISNIHAAGLSPAQAAAKLWWLIGAAQLLGATGVALKDESQGLLPG</sequence>
<feature type="binding site" evidence="5">
    <location>
        <position position="164"/>
    </location>
    <ligand>
        <name>adenosylcob(III)alamin</name>
        <dbReference type="ChEBI" id="CHEBI:18408"/>
    </ligand>
</feature>
<dbReference type="Proteomes" id="UP000291286">
    <property type="component" value="Unassembled WGS sequence"/>
</dbReference>
<dbReference type="AlphaFoldDB" id="A0A4Q8LNL0"/>
<dbReference type="NCBIfam" id="NF003971">
    <property type="entry name" value="PRK05465.1"/>
    <property type="match status" value="1"/>
</dbReference>
<keyword evidence="1 5" id="KW-0846">Cobalamin</keyword>
<dbReference type="GO" id="GO:0031419">
    <property type="term" value="F:cobalamin binding"/>
    <property type="evidence" value="ECO:0007669"/>
    <property type="project" value="UniProtKB-UniRule"/>
</dbReference>
<comment type="caution">
    <text evidence="6">The sequence shown here is derived from an EMBL/GenBank/DDBJ whole genome shotgun (WGS) entry which is preliminary data.</text>
</comment>
<evidence type="ECO:0000256" key="2">
    <source>
        <dbReference type="ARBA" id="ARBA00023239"/>
    </source>
</evidence>
<evidence type="ECO:0000256" key="4">
    <source>
        <dbReference type="ARBA" id="ARBA00024446"/>
    </source>
</evidence>
<dbReference type="InterPro" id="IPR009246">
    <property type="entry name" value="EutC"/>
</dbReference>
<comment type="cofactor">
    <cofactor evidence="5">
        <name>adenosylcob(III)alamin</name>
        <dbReference type="ChEBI" id="CHEBI:18408"/>
    </cofactor>
    <text evidence="5">Binds between the large and small subunits.</text>
</comment>
<evidence type="ECO:0000256" key="5">
    <source>
        <dbReference type="HAMAP-Rule" id="MF_00601"/>
    </source>
</evidence>
<dbReference type="GO" id="GO:0046336">
    <property type="term" value="P:ethanolamine catabolic process"/>
    <property type="evidence" value="ECO:0007669"/>
    <property type="project" value="UniProtKB-UniRule"/>
</dbReference>
<evidence type="ECO:0000256" key="3">
    <source>
        <dbReference type="ARBA" id="ARBA00023285"/>
    </source>
</evidence>
<evidence type="ECO:0000313" key="8">
    <source>
        <dbReference type="Proteomes" id="UP000291286"/>
    </source>
</evidence>
<reference evidence="8 9" key="1">
    <citation type="submission" date="2019-02" db="EMBL/GenBank/DDBJ databases">
        <title>WGS of Pseudoxanthomonas species novum from clinical isolates.</title>
        <authorList>
            <person name="Bernier A.-M."/>
            <person name="Bernard K."/>
            <person name="Vachon A."/>
        </authorList>
    </citation>
    <scope>NUCLEOTIDE SEQUENCE [LARGE SCALE GENOMIC DNA]</scope>
    <source>
        <strain evidence="7 9">NML140781</strain>
        <strain evidence="6 8">NML171202</strain>
    </source>
</reference>
<dbReference type="InterPro" id="IPR042255">
    <property type="entry name" value="EutC_N"/>
</dbReference>
<dbReference type="Gene3D" id="3.40.50.11240">
    <property type="entry name" value="Ethanolamine ammonia-lyase light chain (EutC)"/>
    <property type="match status" value="1"/>
</dbReference>
<dbReference type="PIRSF" id="PIRSF018982">
    <property type="entry name" value="EutC"/>
    <property type="match status" value="1"/>
</dbReference>
<gene>
    <name evidence="5" type="primary">eutC</name>
    <name evidence="7" type="ORF">EA656_12745</name>
    <name evidence="6" type="ORF">EA661_00355</name>
</gene>
<dbReference type="Proteomes" id="UP000292087">
    <property type="component" value="Unassembled WGS sequence"/>
</dbReference>
<dbReference type="EC" id="4.3.1.7" evidence="5"/>
<organism evidence="6 8">
    <name type="scientific">Pseudoxanthomonas winnipegensis</name>
    <dbReference type="NCBI Taxonomy" id="2480810"/>
    <lineage>
        <taxon>Bacteria</taxon>
        <taxon>Pseudomonadati</taxon>
        <taxon>Pseudomonadota</taxon>
        <taxon>Gammaproteobacteria</taxon>
        <taxon>Lysobacterales</taxon>
        <taxon>Lysobacteraceae</taxon>
        <taxon>Pseudoxanthomonas</taxon>
    </lineage>
</organism>
<keyword evidence="3 5" id="KW-0170">Cobalt</keyword>
<dbReference type="PANTHER" id="PTHR39330">
    <property type="entry name" value="ETHANOLAMINE AMMONIA-LYASE LIGHT CHAIN"/>
    <property type="match status" value="1"/>
</dbReference>
<dbReference type="EMBL" id="SHMF01000003">
    <property type="protein sequence ID" value="TAA34578.1"/>
    <property type="molecule type" value="Genomic_DNA"/>
</dbReference>
<dbReference type="Pfam" id="PF05985">
    <property type="entry name" value="EutC"/>
    <property type="match status" value="1"/>
</dbReference>
<dbReference type="Gene3D" id="1.10.30.40">
    <property type="entry name" value="Ethanolamine ammonia-lyase light chain (EutC), N-terminal domain"/>
    <property type="match status" value="1"/>
</dbReference>
<dbReference type="GO" id="GO:0009350">
    <property type="term" value="C:ethanolamine ammonia-lyase complex"/>
    <property type="evidence" value="ECO:0007669"/>
    <property type="project" value="UniProtKB-UniRule"/>
</dbReference>
<dbReference type="GO" id="GO:0006520">
    <property type="term" value="P:amino acid metabolic process"/>
    <property type="evidence" value="ECO:0007669"/>
    <property type="project" value="InterPro"/>
</dbReference>
<evidence type="ECO:0000256" key="1">
    <source>
        <dbReference type="ARBA" id="ARBA00022628"/>
    </source>
</evidence>
<comment type="similarity">
    <text evidence="5">Belongs to the EutC family.</text>
</comment>
<evidence type="ECO:0000313" key="6">
    <source>
        <dbReference type="EMBL" id="TAA32779.1"/>
    </source>
</evidence>
<comment type="catalytic activity">
    <reaction evidence="5">
        <text>ethanolamine = acetaldehyde + NH4(+)</text>
        <dbReference type="Rhea" id="RHEA:15313"/>
        <dbReference type="ChEBI" id="CHEBI:15343"/>
        <dbReference type="ChEBI" id="CHEBI:28938"/>
        <dbReference type="ChEBI" id="CHEBI:57603"/>
        <dbReference type="EC" id="4.3.1.7"/>
    </reaction>
</comment>
<keyword evidence="2 5" id="KW-0456">Lyase</keyword>
<dbReference type="GO" id="GO:0031471">
    <property type="term" value="C:ethanolamine degradation polyhedral organelle"/>
    <property type="evidence" value="ECO:0007669"/>
    <property type="project" value="UniProtKB-UniRule"/>
</dbReference>
<dbReference type="EMBL" id="SHMB01000001">
    <property type="protein sequence ID" value="TAA32779.1"/>
    <property type="molecule type" value="Genomic_DNA"/>
</dbReference>
<accession>A0A4Q8LNL0</accession>
<comment type="pathway">
    <text evidence="5">Amine and polyamine degradation; ethanolamine degradation.</text>
</comment>
<evidence type="ECO:0000313" key="7">
    <source>
        <dbReference type="EMBL" id="TAA34578.1"/>
    </source>
</evidence>
<dbReference type="InterPro" id="IPR042251">
    <property type="entry name" value="EutC_C"/>
</dbReference>
<name>A0A4Q8LNL0_9GAMM</name>